<evidence type="ECO:0000313" key="2">
    <source>
        <dbReference type="EMBL" id="KPI98775.1"/>
    </source>
</evidence>
<dbReference type="Proteomes" id="UP000053268">
    <property type="component" value="Unassembled WGS sequence"/>
</dbReference>
<feature type="region of interest" description="Disordered" evidence="1">
    <location>
        <begin position="32"/>
        <end position="53"/>
    </location>
</feature>
<gene>
    <name evidence="2" type="ORF">RR46_10093</name>
</gene>
<evidence type="ECO:0000313" key="3">
    <source>
        <dbReference type="Proteomes" id="UP000053268"/>
    </source>
</evidence>
<reference evidence="2 3" key="1">
    <citation type="journal article" date="2015" name="Nat. Commun.">
        <title>Outbred genome sequencing and CRISPR/Cas9 gene editing in butterflies.</title>
        <authorList>
            <person name="Li X."/>
            <person name="Fan D."/>
            <person name="Zhang W."/>
            <person name="Liu G."/>
            <person name="Zhang L."/>
            <person name="Zhao L."/>
            <person name="Fang X."/>
            <person name="Chen L."/>
            <person name="Dong Y."/>
            <person name="Chen Y."/>
            <person name="Ding Y."/>
            <person name="Zhao R."/>
            <person name="Feng M."/>
            <person name="Zhu Y."/>
            <person name="Feng Y."/>
            <person name="Jiang X."/>
            <person name="Zhu D."/>
            <person name="Xiang H."/>
            <person name="Feng X."/>
            <person name="Li S."/>
            <person name="Wang J."/>
            <person name="Zhang G."/>
            <person name="Kronforst M.R."/>
            <person name="Wang W."/>
        </authorList>
    </citation>
    <scope>NUCLEOTIDE SEQUENCE [LARGE SCALE GENOMIC DNA]</scope>
    <source>
        <strain evidence="2">Ya'a_city_454_Px</strain>
        <tissue evidence="2">Whole body</tissue>
    </source>
</reference>
<accession>A0A194Q5U8</accession>
<sequence length="111" mass="12408">MVRARVRDIQPEDGRLFSVYFLVGRPAWKAGGVRDAQGEGRGGRQMRRAAPSLGPRAVARCAVRAAAATRPQFAVTHRRDHTSLRLLHAGRTRRARFERSARYLATGSRSR</sequence>
<keyword evidence="3" id="KW-1185">Reference proteome</keyword>
<protein>
    <submittedName>
        <fullName evidence="2">Uncharacterized protein</fullName>
    </submittedName>
</protein>
<evidence type="ECO:0000256" key="1">
    <source>
        <dbReference type="SAM" id="MobiDB-lite"/>
    </source>
</evidence>
<dbReference type="EMBL" id="KQ459582">
    <property type="protein sequence ID" value="KPI98775.1"/>
    <property type="molecule type" value="Genomic_DNA"/>
</dbReference>
<name>A0A194Q5U8_PAPXU</name>
<organism evidence="2 3">
    <name type="scientific">Papilio xuthus</name>
    <name type="common">Asian swallowtail butterfly</name>
    <dbReference type="NCBI Taxonomy" id="66420"/>
    <lineage>
        <taxon>Eukaryota</taxon>
        <taxon>Metazoa</taxon>
        <taxon>Ecdysozoa</taxon>
        <taxon>Arthropoda</taxon>
        <taxon>Hexapoda</taxon>
        <taxon>Insecta</taxon>
        <taxon>Pterygota</taxon>
        <taxon>Neoptera</taxon>
        <taxon>Endopterygota</taxon>
        <taxon>Lepidoptera</taxon>
        <taxon>Glossata</taxon>
        <taxon>Ditrysia</taxon>
        <taxon>Papilionoidea</taxon>
        <taxon>Papilionidae</taxon>
        <taxon>Papilioninae</taxon>
        <taxon>Papilio</taxon>
    </lineage>
</organism>
<dbReference type="AlphaFoldDB" id="A0A194Q5U8"/>
<proteinExistence type="predicted"/>